<gene>
    <name evidence="3" type="ORF">SAMN05216282_10342</name>
</gene>
<dbReference type="Proteomes" id="UP000198701">
    <property type="component" value="Unassembled WGS sequence"/>
</dbReference>
<dbReference type="InterPro" id="IPR006016">
    <property type="entry name" value="UspA"/>
</dbReference>
<evidence type="ECO:0000259" key="2">
    <source>
        <dbReference type="Pfam" id="PF00582"/>
    </source>
</evidence>
<evidence type="ECO:0000313" key="3">
    <source>
        <dbReference type="EMBL" id="SDK13006.1"/>
    </source>
</evidence>
<sequence>MAERVIVAIDGGPASSAAVDWMLERARTVNLTVELTTVIELGWVPAGGPQDDFHLVYERALAEAARRVDEAAPSLKKTSVMRRGAPVEELIRASAKADLLVIGTKKTGFMAGAVYGTLPLRLAAHARCPLVVVPANWTHLDGPVVVGVEDDDTSDVALDFAAREAVRLGRGLVIVHAWSIPATLGFDDGLMIPFDDLRQAHDEILARAAGRIREANPGLDVTVTLEQGPAAQTLVDASRTAELLIVGTHGRGAVAGLILGSVSHDVLLNMPCPIAVVPRAVTGAASAMQPKQ</sequence>
<feature type="domain" description="UspA" evidence="2">
    <location>
        <begin position="1"/>
        <end position="134"/>
    </location>
</feature>
<comment type="similarity">
    <text evidence="1">Belongs to the universal stress protein A family.</text>
</comment>
<dbReference type="Pfam" id="PF00582">
    <property type="entry name" value="Usp"/>
    <property type="match status" value="2"/>
</dbReference>
<accession>A0A1G8ZD01</accession>
<reference evidence="3 4" key="1">
    <citation type="submission" date="2016-10" db="EMBL/GenBank/DDBJ databases">
        <authorList>
            <person name="de Groot N.N."/>
        </authorList>
    </citation>
    <scope>NUCLEOTIDE SEQUENCE [LARGE SCALE GENOMIC DNA]</scope>
    <source>
        <strain evidence="3 4">CGMCC 1.5382</strain>
    </source>
</reference>
<dbReference type="SUPFAM" id="SSF52402">
    <property type="entry name" value="Adenine nucleotide alpha hydrolases-like"/>
    <property type="match status" value="2"/>
</dbReference>
<dbReference type="EMBL" id="FNFU01000003">
    <property type="protein sequence ID" value="SDK13006.1"/>
    <property type="molecule type" value="Genomic_DNA"/>
</dbReference>
<proteinExistence type="inferred from homology"/>
<dbReference type="InterPro" id="IPR014729">
    <property type="entry name" value="Rossmann-like_a/b/a_fold"/>
</dbReference>
<dbReference type="InterPro" id="IPR006015">
    <property type="entry name" value="Universal_stress_UspA"/>
</dbReference>
<dbReference type="Gene3D" id="3.40.50.620">
    <property type="entry name" value="HUPs"/>
    <property type="match status" value="2"/>
</dbReference>
<dbReference type="PANTHER" id="PTHR46268">
    <property type="entry name" value="STRESS RESPONSE PROTEIN NHAX"/>
    <property type="match status" value="1"/>
</dbReference>
<dbReference type="OrthoDB" id="4931198at2"/>
<feature type="domain" description="UspA" evidence="2">
    <location>
        <begin position="143"/>
        <end position="278"/>
    </location>
</feature>
<dbReference type="PANTHER" id="PTHR46268:SF6">
    <property type="entry name" value="UNIVERSAL STRESS PROTEIN UP12"/>
    <property type="match status" value="1"/>
</dbReference>
<protein>
    <submittedName>
        <fullName evidence="3">Nucleotide-binding universal stress protein, UspA family</fullName>
    </submittedName>
</protein>
<keyword evidence="4" id="KW-1185">Reference proteome</keyword>
<dbReference type="PRINTS" id="PR01438">
    <property type="entry name" value="UNVRSLSTRESS"/>
</dbReference>
<dbReference type="RefSeq" id="WP_092321797.1">
    <property type="nucleotide sequence ID" value="NZ_FNFU01000003.1"/>
</dbReference>
<name>A0A1G8ZD01_9MICO</name>
<organism evidence="3 4">
    <name type="scientific">Cryobacterium psychrotolerans</name>
    <dbReference type="NCBI Taxonomy" id="386301"/>
    <lineage>
        <taxon>Bacteria</taxon>
        <taxon>Bacillati</taxon>
        <taxon>Actinomycetota</taxon>
        <taxon>Actinomycetes</taxon>
        <taxon>Micrococcales</taxon>
        <taxon>Microbacteriaceae</taxon>
        <taxon>Cryobacterium</taxon>
    </lineage>
</organism>
<dbReference type="STRING" id="386301.SAMN05216282_10342"/>
<dbReference type="AlphaFoldDB" id="A0A1G8ZD01"/>
<evidence type="ECO:0000256" key="1">
    <source>
        <dbReference type="ARBA" id="ARBA00008791"/>
    </source>
</evidence>
<evidence type="ECO:0000313" key="4">
    <source>
        <dbReference type="Proteomes" id="UP000198701"/>
    </source>
</evidence>